<organism evidence="1 2">
    <name type="scientific">Gossypium arboreum</name>
    <name type="common">Tree cotton</name>
    <name type="synonym">Gossypium nanking</name>
    <dbReference type="NCBI Taxonomy" id="29729"/>
    <lineage>
        <taxon>Eukaryota</taxon>
        <taxon>Viridiplantae</taxon>
        <taxon>Streptophyta</taxon>
        <taxon>Embryophyta</taxon>
        <taxon>Tracheophyta</taxon>
        <taxon>Spermatophyta</taxon>
        <taxon>Magnoliopsida</taxon>
        <taxon>eudicotyledons</taxon>
        <taxon>Gunneridae</taxon>
        <taxon>Pentapetalae</taxon>
        <taxon>rosids</taxon>
        <taxon>malvids</taxon>
        <taxon>Malvales</taxon>
        <taxon>Malvaceae</taxon>
        <taxon>Malvoideae</taxon>
        <taxon>Gossypium</taxon>
    </lineage>
</organism>
<name>A0A0B0MEF1_GOSAR</name>
<dbReference type="AlphaFoldDB" id="A0A0B0MEF1"/>
<dbReference type="EMBL" id="JRRC01051439">
    <property type="protein sequence ID" value="KHF98761.1"/>
    <property type="molecule type" value="Genomic_DNA"/>
</dbReference>
<comment type="caution">
    <text evidence="1">The sequence shown here is derived from an EMBL/GenBank/DDBJ whole genome shotgun (WGS) entry which is preliminary data.</text>
</comment>
<reference evidence="2" key="1">
    <citation type="submission" date="2014-09" db="EMBL/GenBank/DDBJ databases">
        <authorList>
            <person name="Mudge J."/>
            <person name="Ramaraj T."/>
            <person name="Lindquist I.E."/>
            <person name="Bharti A.K."/>
            <person name="Sundararajan A."/>
            <person name="Cameron C.T."/>
            <person name="Woodward J.E."/>
            <person name="May G.D."/>
            <person name="Brubaker C."/>
            <person name="Broadhvest J."/>
            <person name="Wilkins T.A."/>
        </authorList>
    </citation>
    <scope>NUCLEOTIDE SEQUENCE</scope>
    <source>
        <strain evidence="2">cv. AKA8401</strain>
    </source>
</reference>
<evidence type="ECO:0000313" key="2">
    <source>
        <dbReference type="Proteomes" id="UP000032142"/>
    </source>
</evidence>
<evidence type="ECO:0000313" key="1">
    <source>
        <dbReference type="EMBL" id="KHF98761.1"/>
    </source>
</evidence>
<sequence>MGLCSFLESYICTAEKILVTVKPVIAMLIIYKS</sequence>
<gene>
    <name evidence="1" type="ORF">F383_38079</name>
</gene>
<proteinExistence type="predicted"/>
<protein>
    <submittedName>
        <fullName evidence="1">Uncharacterized protein</fullName>
    </submittedName>
</protein>
<dbReference type="Proteomes" id="UP000032142">
    <property type="component" value="Unassembled WGS sequence"/>
</dbReference>
<accession>A0A0B0MEF1</accession>
<keyword evidence="2" id="KW-1185">Reference proteome</keyword>